<keyword evidence="3" id="KW-0732">Signal</keyword>
<dbReference type="Proteomes" id="UP000885826">
    <property type="component" value="Unassembled WGS sequence"/>
</dbReference>
<name>A0A9C9ENL8_UNCW3</name>
<dbReference type="PROSITE" id="PS51379">
    <property type="entry name" value="4FE4S_FER_2"/>
    <property type="match status" value="1"/>
</dbReference>
<feature type="domain" description="4Fe-4S ferredoxin-type" evidence="7">
    <location>
        <begin position="261"/>
        <end position="291"/>
    </location>
</feature>
<keyword evidence="5" id="KW-0411">Iron-sulfur</keyword>
<evidence type="ECO:0000256" key="6">
    <source>
        <dbReference type="ARBA" id="ARBA00023136"/>
    </source>
</evidence>
<keyword evidence="4" id="KW-0408">Iron</keyword>
<dbReference type="SUPFAM" id="SSF54862">
    <property type="entry name" value="4Fe-4S ferredoxins"/>
    <property type="match status" value="1"/>
</dbReference>
<dbReference type="Pfam" id="PF12838">
    <property type="entry name" value="Fer4_7"/>
    <property type="match status" value="1"/>
</dbReference>
<dbReference type="GO" id="GO:0030313">
    <property type="term" value="C:cell envelope"/>
    <property type="evidence" value="ECO:0007669"/>
    <property type="project" value="UniProtKB-SubCell"/>
</dbReference>
<evidence type="ECO:0000256" key="2">
    <source>
        <dbReference type="ARBA" id="ARBA00022723"/>
    </source>
</evidence>
<dbReference type="InterPro" id="IPR012832">
    <property type="entry name" value="RDH"/>
</dbReference>
<organism evidence="8 9">
    <name type="scientific">candidate division WOR-3 bacterium</name>
    <dbReference type="NCBI Taxonomy" id="2052148"/>
    <lineage>
        <taxon>Bacteria</taxon>
        <taxon>Bacteria division WOR-3</taxon>
    </lineage>
</organism>
<dbReference type="EMBL" id="DRIG01000084">
    <property type="protein sequence ID" value="HEC78997.1"/>
    <property type="molecule type" value="Genomic_DNA"/>
</dbReference>
<evidence type="ECO:0000256" key="4">
    <source>
        <dbReference type="ARBA" id="ARBA00023004"/>
    </source>
</evidence>
<dbReference type="GO" id="GO:0051536">
    <property type="term" value="F:iron-sulfur cluster binding"/>
    <property type="evidence" value="ECO:0007669"/>
    <property type="project" value="UniProtKB-KW"/>
</dbReference>
<dbReference type="Gene3D" id="3.30.70.20">
    <property type="match status" value="1"/>
</dbReference>
<sequence>MGITNRYKITEVDDPPYRIDERLLQRFDQRQTVFGRMLFDREASFYEKGMYDKAAEIIKKGEPGYSHLDFVRALGAWTVYDYFHGAFSPHKLEKANNMMPKPAFKKFPVTDPEAMSGEVKKTALLYGASGVGICRVDKRWIYSFNMDGIPLGIPDDFKYAVVLVIAMDYRAIETSPAYPACIESGLCYSRMAFCVACLAEFIRYLGYKALPMGNDTALSIPLAIDAGLGELGRLGLLITPEYGPCVRLCKVFTDMPLSCDKPIRFGVTEFCKRCTRCADACEVEAIQKTEEPTYDTVCPSNNQGILRWPVDHDKCYQFWIENGGDCSRCIAACPFDPRKKK</sequence>
<evidence type="ECO:0000256" key="1">
    <source>
        <dbReference type="ARBA" id="ARBA00004196"/>
    </source>
</evidence>
<reference evidence="8" key="1">
    <citation type="journal article" date="2020" name="mSystems">
        <title>Genome- and Community-Level Interaction Insights into Carbon Utilization and Element Cycling Functions of Hydrothermarchaeota in Hydrothermal Sediment.</title>
        <authorList>
            <person name="Zhou Z."/>
            <person name="Liu Y."/>
            <person name="Xu W."/>
            <person name="Pan J."/>
            <person name="Luo Z.H."/>
            <person name="Li M."/>
        </authorList>
    </citation>
    <scope>NUCLEOTIDE SEQUENCE</scope>
    <source>
        <strain evidence="8">HyVt-388</strain>
    </source>
</reference>
<accession>A0A9C9ENL8</accession>
<gene>
    <name evidence="8" type="ORF">ENI34_07655</name>
</gene>
<comment type="subcellular location">
    <subcellularLocation>
        <location evidence="1">Cell envelope</location>
    </subcellularLocation>
</comment>
<comment type="caution">
    <text evidence="8">The sequence shown here is derived from an EMBL/GenBank/DDBJ whole genome shotgun (WGS) entry which is preliminary data.</text>
</comment>
<evidence type="ECO:0000259" key="7">
    <source>
        <dbReference type="PROSITE" id="PS51379"/>
    </source>
</evidence>
<dbReference type="AlphaFoldDB" id="A0A9C9ENL8"/>
<keyword evidence="6" id="KW-0472">Membrane</keyword>
<keyword evidence="2" id="KW-0479">Metal-binding</keyword>
<dbReference type="PANTHER" id="PTHR42827">
    <property type="entry name" value="IRON-SULFUR CLUSTER-BINDING PROTEIN-RELATED"/>
    <property type="match status" value="1"/>
</dbReference>
<dbReference type="GO" id="GO:0046872">
    <property type="term" value="F:metal ion binding"/>
    <property type="evidence" value="ECO:0007669"/>
    <property type="project" value="UniProtKB-KW"/>
</dbReference>
<dbReference type="PANTHER" id="PTHR42827:SF1">
    <property type="entry name" value="IRON-SULFUR CLUSTER-BINDING PROTEIN"/>
    <property type="match status" value="1"/>
</dbReference>
<evidence type="ECO:0000313" key="8">
    <source>
        <dbReference type="EMBL" id="HEC78997.1"/>
    </source>
</evidence>
<protein>
    <submittedName>
        <fullName evidence="8">Reductive dehalogenase</fullName>
    </submittedName>
</protein>
<evidence type="ECO:0000313" key="9">
    <source>
        <dbReference type="Proteomes" id="UP000885826"/>
    </source>
</evidence>
<dbReference type="InterPro" id="IPR017896">
    <property type="entry name" value="4Fe4S_Fe-S-bd"/>
</dbReference>
<proteinExistence type="predicted"/>
<evidence type="ECO:0000256" key="5">
    <source>
        <dbReference type="ARBA" id="ARBA00023014"/>
    </source>
</evidence>
<dbReference type="NCBIfam" id="TIGR02486">
    <property type="entry name" value="RDH"/>
    <property type="match status" value="1"/>
</dbReference>
<evidence type="ECO:0000256" key="3">
    <source>
        <dbReference type="ARBA" id="ARBA00022729"/>
    </source>
</evidence>